<protein>
    <submittedName>
        <fullName evidence="1">Uncharacterized protein</fullName>
    </submittedName>
</protein>
<accession>A0A0C9WKS8</accession>
<organism evidence="1 2">
    <name type="scientific">Laccaria amethystina LaAM-08-1</name>
    <dbReference type="NCBI Taxonomy" id="1095629"/>
    <lineage>
        <taxon>Eukaryota</taxon>
        <taxon>Fungi</taxon>
        <taxon>Dikarya</taxon>
        <taxon>Basidiomycota</taxon>
        <taxon>Agaricomycotina</taxon>
        <taxon>Agaricomycetes</taxon>
        <taxon>Agaricomycetidae</taxon>
        <taxon>Agaricales</taxon>
        <taxon>Agaricineae</taxon>
        <taxon>Hydnangiaceae</taxon>
        <taxon>Laccaria</taxon>
    </lineage>
</organism>
<dbReference type="HOGENOM" id="CLU_2061882_0_0_1"/>
<sequence length="119" mass="13337">MARISSASVPIILIISKRFISTRLPPIHHKTRITLKIMAATAATAKQLQQLDDYLETMRLLTVSSVRFFATYLKANTLTFCLDRLRLFSNPGDGDRSYMIFAMDANEGDILSSAVFALH</sequence>
<evidence type="ECO:0000313" key="1">
    <source>
        <dbReference type="EMBL" id="KIJ89715.1"/>
    </source>
</evidence>
<dbReference type="Proteomes" id="UP000054477">
    <property type="component" value="Unassembled WGS sequence"/>
</dbReference>
<reference evidence="1 2" key="1">
    <citation type="submission" date="2014-04" db="EMBL/GenBank/DDBJ databases">
        <authorList>
            <consortium name="DOE Joint Genome Institute"/>
            <person name="Kuo A."/>
            <person name="Kohler A."/>
            <person name="Nagy L.G."/>
            <person name="Floudas D."/>
            <person name="Copeland A."/>
            <person name="Barry K.W."/>
            <person name="Cichocki N."/>
            <person name="Veneault-Fourrey C."/>
            <person name="LaButti K."/>
            <person name="Lindquist E.A."/>
            <person name="Lipzen A."/>
            <person name="Lundell T."/>
            <person name="Morin E."/>
            <person name="Murat C."/>
            <person name="Sun H."/>
            <person name="Tunlid A."/>
            <person name="Henrissat B."/>
            <person name="Grigoriev I.V."/>
            <person name="Hibbett D.S."/>
            <person name="Martin F."/>
            <person name="Nordberg H.P."/>
            <person name="Cantor M.N."/>
            <person name="Hua S.X."/>
        </authorList>
    </citation>
    <scope>NUCLEOTIDE SEQUENCE [LARGE SCALE GENOMIC DNA]</scope>
    <source>
        <strain evidence="1 2">LaAM-08-1</strain>
    </source>
</reference>
<dbReference type="EMBL" id="KN839481">
    <property type="protein sequence ID" value="KIJ89715.1"/>
    <property type="molecule type" value="Genomic_DNA"/>
</dbReference>
<keyword evidence="2" id="KW-1185">Reference proteome</keyword>
<gene>
    <name evidence="1" type="ORF">K443DRAFT_15850</name>
</gene>
<name>A0A0C9WKS8_9AGAR</name>
<evidence type="ECO:0000313" key="2">
    <source>
        <dbReference type="Proteomes" id="UP000054477"/>
    </source>
</evidence>
<reference evidence="2" key="2">
    <citation type="submission" date="2015-01" db="EMBL/GenBank/DDBJ databases">
        <title>Evolutionary Origins and Diversification of the Mycorrhizal Mutualists.</title>
        <authorList>
            <consortium name="DOE Joint Genome Institute"/>
            <consortium name="Mycorrhizal Genomics Consortium"/>
            <person name="Kohler A."/>
            <person name="Kuo A."/>
            <person name="Nagy L.G."/>
            <person name="Floudas D."/>
            <person name="Copeland A."/>
            <person name="Barry K.W."/>
            <person name="Cichocki N."/>
            <person name="Veneault-Fourrey C."/>
            <person name="LaButti K."/>
            <person name="Lindquist E.A."/>
            <person name="Lipzen A."/>
            <person name="Lundell T."/>
            <person name="Morin E."/>
            <person name="Murat C."/>
            <person name="Riley R."/>
            <person name="Ohm R."/>
            <person name="Sun H."/>
            <person name="Tunlid A."/>
            <person name="Henrissat B."/>
            <person name="Grigoriev I.V."/>
            <person name="Hibbett D.S."/>
            <person name="Martin F."/>
        </authorList>
    </citation>
    <scope>NUCLEOTIDE SEQUENCE [LARGE SCALE GENOMIC DNA]</scope>
    <source>
        <strain evidence="2">LaAM-08-1</strain>
    </source>
</reference>
<dbReference type="AlphaFoldDB" id="A0A0C9WKS8"/>
<proteinExistence type="predicted"/>